<evidence type="ECO:0000256" key="1">
    <source>
        <dbReference type="ARBA" id="ARBA00004123"/>
    </source>
</evidence>
<proteinExistence type="inferred from homology"/>
<keyword evidence="5 7" id="KW-0235">DNA replication</keyword>
<keyword evidence="6 7" id="KW-0539">Nucleus</keyword>
<evidence type="ECO:0000256" key="2">
    <source>
        <dbReference type="ARBA" id="ARBA00006677"/>
    </source>
</evidence>
<dbReference type="GO" id="GO:0000811">
    <property type="term" value="C:GINS complex"/>
    <property type="evidence" value="ECO:0007669"/>
    <property type="project" value="UniProtKB-UniRule"/>
</dbReference>
<evidence type="ECO:0000256" key="6">
    <source>
        <dbReference type="ARBA" id="ARBA00023242"/>
    </source>
</evidence>
<dbReference type="EMBL" id="LYUB02000005">
    <property type="protein sequence ID" value="OVF09478.1"/>
    <property type="molecule type" value="Genomic_DNA"/>
</dbReference>
<evidence type="ECO:0000313" key="10">
    <source>
        <dbReference type="EMBL" id="OVF09478.1"/>
    </source>
</evidence>
<dbReference type="PANTHER" id="PTHR12914">
    <property type="entry name" value="PARTNER OF SLD5"/>
    <property type="match status" value="1"/>
</dbReference>
<dbReference type="SUPFAM" id="SSF158573">
    <property type="entry name" value="GINS helical bundle-like"/>
    <property type="match status" value="1"/>
</dbReference>
<evidence type="ECO:0000259" key="9">
    <source>
        <dbReference type="Pfam" id="PF24997"/>
    </source>
</evidence>
<dbReference type="CDD" id="cd21696">
    <property type="entry name" value="GINS_B_Psf1"/>
    <property type="match status" value="1"/>
</dbReference>
<evidence type="ECO:0000256" key="4">
    <source>
        <dbReference type="ARBA" id="ARBA00015143"/>
    </source>
</evidence>
<dbReference type="InterPro" id="IPR005339">
    <property type="entry name" value="GINS_Psf1"/>
</dbReference>
<dbReference type="Gene3D" id="1.20.58.1030">
    <property type="match status" value="1"/>
</dbReference>
<dbReference type="InterPro" id="IPR056783">
    <property type="entry name" value="PSF1_C"/>
</dbReference>
<comment type="caution">
    <text evidence="10">The sequence shown here is derived from an EMBL/GenBank/DDBJ whole genome shotgun (WGS) entry which is preliminary data.</text>
</comment>
<comment type="similarity">
    <text evidence="2 7">Belongs to the GINS1/PSF1 family.</text>
</comment>
<dbReference type="KEGG" id="clus:A9F13_05g02937"/>
<name>A0AA91Q2I3_CLALS</name>
<organism evidence="10 11">
    <name type="scientific">Clavispora lusitaniae</name>
    <name type="common">Candida lusitaniae</name>
    <dbReference type="NCBI Taxonomy" id="36911"/>
    <lineage>
        <taxon>Eukaryota</taxon>
        <taxon>Fungi</taxon>
        <taxon>Dikarya</taxon>
        <taxon>Ascomycota</taxon>
        <taxon>Saccharomycotina</taxon>
        <taxon>Pichiomycetes</taxon>
        <taxon>Metschnikowiaceae</taxon>
        <taxon>Clavispora</taxon>
    </lineage>
</organism>
<dbReference type="Pfam" id="PF24997">
    <property type="entry name" value="PSF1_C"/>
    <property type="match status" value="1"/>
</dbReference>
<dbReference type="AlphaFoldDB" id="A0AA91Q2I3"/>
<reference evidence="10 11" key="1">
    <citation type="submission" date="2017-04" db="EMBL/GenBank/DDBJ databases">
        <title>Draft genome of the yeast Clavispora lusitaniae type strain CBS 6936.</title>
        <authorList>
            <person name="Durrens P."/>
            <person name="Klopp C."/>
            <person name="Biteau N."/>
            <person name="Fitton-Ouhabi V."/>
            <person name="Dementhon K."/>
            <person name="Accoceberry I."/>
            <person name="Sherman D.J."/>
            <person name="Noel T."/>
        </authorList>
    </citation>
    <scope>NUCLEOTIDE SEQUENCE [LARGE SCALE GENOMIC DNA]</scope>
    <source>
        <strain evidence="10 11">CBS 6936</strain>
    </source>
</reference>
<evidence type="ECO:0000256" key="5">
    <source>
        <dbReference type="ARBA" id="ARBA00022705"/>
    </source>
</evidence>
<comment type="subunit">
    <text evidence="3">Component of the GINS complex which is a heterotetramer of SLD5, PSF1, PSF2 and PSF3.</text>
</comment>
<comment type="function">
    <text evidence="7">Required for correct functioning of the GINS complex, a complex that plays an essential role in the initiation of DNA replication, and progression of DNA replication forks. GINS complex seems to bind preferentially to single-stranded DNA.</text>
</comment>
<comment type="subcellular location">
    <subcellularLocation>
        <location evidence="1 7">Nucleus</location>
    </subcellularLocation>
</comment>
<feature type="domain" description="GINS subunit" evidence="8">
    <location>
        <begin position="54"/>
        <end position="161"/>
    </location>
</feature>
<dbReference type="Proteomes" id="UP000195602">
    <property type="component" value="Unassembled WGS sequence"/>
</dbReference>
<accession>A0AA91Q2I3</accession>
<sequence length="223" mass="26030">MYGDAANKLMLEAKRSSNLNEVPLYQHDLIKDIVQEMSDLNRDVEYLDEQQKIQDEEVEDIGEEERKVNQCQLFVTHLSMRRNKRCLLAYQKLRADKIDEFSWLNIDPVLSSETNRNSKKDTDAPTSPFGVTKLALDNLSHHEQEYFKRYQELVLDFKSSISDIDLSGDLEPPTEIFIDVRVLKDGGEIQTEYGVFNLIKDSQFYVRKSDVDRLIQQGYLEEI</sequence>
<gene>
    <name evidence="10" type="ORF">A9F13_05g02937</name>
</gene>
<evidence type="ECO:0000313" key="11">
    <source>
        <dbReference type="Proteomes" id="UP000195602"/>
    </source>
</evidence>
<protein>
    <recommendedName>
        <fullName evidence="4 7">DNA replication complex GINS protein PSF1</fullName>
    </recommendedName>
</protein>
<dbReference type="InterPro" id="IPR036224">
    <property type="entry name" value="GINS_bundle-like_dom_sf"/>
</dbReference>
<evidence type="ECO:0000256" key="7">
    <source>
        <dbReference type="RuleBase" id="RU368085"/>
    </source>
</evidence>
<dbReference type="CDD" id="cd11710">
    <property type="entry name" value="GINS_A_psf1"/>
    <property type="match status" value="1"/>
</dbReference>
<dbReference type="InterPro" id="IPR021151">
    <property type="entry name" value="GINS_A"/>
</dbReference>
<dbReference type="PANTHER" id="PTHR12914:SF2">
    <property type="entry name" value="DNA REPLICATION COMPLEX GINS PROTEIN PSF1"/>
    <property type="match status" value="1"/>
</dbReference>
<feature type="domain" description="DNA replication complex GINS protein PSF1 C-terminal" evidence="9">
    <location>
        <begin position="175"/>
        <end position="223"/>
    </location>
</feature>
<dbReference type="GO" id="GO:1902983">
    <property type="term" value="P:DNA strand elongation involved in mitotic DNA replication"/>
    <property type="evidence" value="ECO:0007669"/>
    <property type="project" value="TreeGrafter"/>
</dbReference>
<evidence type="ECO:0000256" key="3">
    <source>
        <dbReference type="ARBA" id="ARBA00011352"/>
    </source>
</evidence>
<dbReference type="Pfam" id="PF05916">
    <property type="entry name" value="Sld5"/>
    <property type="match status" value="1"/>
</dbReference>
<evidence type="ECO:0000259" key="8">
    <source>
        <dbReference type="Pfam" id="PF05916"/>
    </source>
</evidence>